<dbReference type="InterPro" id="IPR050491">
    <property type="entry name" value="AmpC-like"/>
</dbReference>
<gene>
    <name evidence="2" type="primary">ampC</name>
    <name evidence="2" type="ORF">Nans01_46190</name>
</gene>
<dbReference type="AlphaFoldDB" id="A0A9W6UL38"/>
<dbReference type="SUPFAM" id="SSF56601">
    <property type="entry name" value="beta-lactamase/transpeptidase-like"/>
    <property type="match status" value="1"/>
</dbReference>
<dbReference type="Pfam" id="PF00144">
    <property type="entry name" value="Beta-lactamase"/>
    <property type="match status" value="1"/>
</dbReference>
<proteinExistence type="predicted"/>
<dbReference type="Proteomes" id="UP001165092">
    <property type="component" value="Unassembled WGS sequence"/>
</dbReference>
<dbReference type="PANTHER" id="PTHR46825:SF9">
    <property type="entry name" value="BETA-LACTAMASE-RELATED DOMAIN-CONTAINING PROTEIN"/>
    <property type="match status" value="1"/>
</dbReference>
<evidence type="ECO:0000313" key="2">
    <source>
        <dbReference type="EMBL" id="GLU50268.1"/>
    </source>
</evidence>
<dbReference type="InterPro" id="IPR001466">
    <property type="entry name" value="Beta-lactam-related"/>
</dbReference>
<accession>A0A9W6UL38</accession>
<name>A0A9W6UL38_9ACTN</name>
<keyword evidence="3" id="KW-1185">Reference proteome</keyword>
<reference evidence="2" key="1">
    <citation type="submission" date="2023-02" db="EMBL/GenBank/DDBJ databases">
        <title>Nocardiopsis ansamitocini NBRC 112285.</title>
        <authorList>
            <person name="Ichikawa N."/>
            <person name="Sato H."/>
            <person name="Tonouchi N."/>
        </authorList>
    </citation>
    <scope>NUCLEOTIDE SEQUENCE</scope>
    <source>
        <strain evidence="2">NBRC 112285</strain>
    </source>
</reference>
<dbReference type="Gene3D" id="3.40.710.10">
    <property type="entry name" value="DD-peptidase/beta-lactamase superfamily"/>
    <property type="match status" value="1"/>
</dbReference>
<comment type="caution">
    <text evidence="2">The sequence shown here is derived from an EMBL/GenBank/DDBJ whole genome shotgun (WGS) entry which is preliminary data.</text>
</comment>
<dbReference type="InterPro" id="IPR012338">
    <property type="entry name" value="Beta-lactam/transpept-like"/>
</dbReference>
<feature type="domain" description="Beta-lactamase-related" evidence="1">
    <location>
        <begin position="14"/>
        <end position="328"/>
    </location>
</feature>
<keyword evidence="2" id="KW-0378">Hydrolase</keyword>
<evidence type="ECO:0000259" key="1">
    <source>
        <dbReference type="Pfam" id="PF00144"/>
    </source>
</evidence>
<dbReference type="RefSeq" id="WP_285761801.1">
    <property type="nucleotide sequence ID" value="NZ_BSQG01000013.1"/>
</dbReference>
<dbReference type="EMBL" id="BSQG01000013">
    <property type="protein sequence ID" value="GLU50268.1"/>
    <property type="molecule type" value="Genomic_DNA"/>
</dbReference>
<sequence length="459" mass="48146">MNDLAAVQSWLDDELPALRAEYGVPGCSVAVLAGGAVAAGATGVLNLRTGAPVSTGSLFQIGSVTKLWTTALVMQLVEAGRVDLDAPVRTYLPGFRVVDAQAGASTTPRHLLSHTSGIHGDAFIATSRGDDAVARYVDEVVPTLVQDIAPGSVLSYCNSGYTVLGRIAEVLHGKPYHVLVRELIGAPLGLERWATVPEEALLHSTAVGHVPTGADGALEPAPFWNLPASLGPAGAMLAMDARSLLAFADAHIGDETLVKTQTLEAMWRPQATIPGGLLGSTHWGLGWMLFDWDGHRVVGHDGGTYGQTCSFRMAPDAGIAVVSQVNSTASLGVHRRVMERVFDELAGITVPAPETPPARPEPADRDRFSGRFATPVTELEIGVADDGTVHATETALTEEARLLSPEAQRTALVRLDDDRLIGTEAPTGVHEVFTFLGGGAGEPATHVFRGGRALPRVAA</sequence>
<dbReference type="PANTHER" id="PTHR46825">
    <property type="entry name" value="D-ALANYL-D-ALANINE-CARBOXYPEPTIDASE/ENDOPEPTIDASE AMPH"/>
    <property type="match status" value="1"/>
</dbReference>
<evidence type="ECO:0000313" key="3">
    <source>
        <dbReference type="Proteomes" id="UP001165092"/>
    </source>
</evidence>
<organism evidence="2 3">
    <name type="scientific">Nocardiopsis ansamitocini</name>
    <dbReference type="NCBI Taxonomy" id="1670832"/>
    <lineage>
        <taxon>Bacteria</taxon>
        <taxon>Bacillati</taxon>
        <taxon>Actinomycetota</taxon>
        <taxon>Actinomycetes</taxon>
        <taxon>Streptosporangiales</taxon>
        <taxon>Nocardiopsidaceae</taxon>
        <taxon>Nocardiopsis</taxon>
    </lineage>
</organism>
<dbReference type="GO" id="GO:0016787">
    <property type="term" value="F:hydrolase activity"/>
    <property type="evidence" value="ECO:0007669"/>
    <property type="project" value="UniProtKB-KW"/>
</dbReference>
<protein>
    <submittedName>
        <fullName evidence="2">Serine hydrolase</fullName>
    </submittedName>
</protein>